<evidence type="ECO:0008006" key="4">
    <source>
        <dbReference type="Google" id="ProtNLM"/>
    </source>
</evidence>
<dbReference type="Proteomes" id="UP000075886">
    <property type="component" value="Unassembled WGS sequence"/>
</dbReference>
<organism evidence="2 3">
    <name type="scientific">Anopheles farauti</name>
    <dbReference type="NCBI Taxonomy" id="69004"/>
    <lineage>
        <taxon>Eukaryota</taxon>
        <taxon>Metazoa</taxon>
        <taxon>Ecdysozoa</taxon>
        <taxon>Arthropoda</taxon>
        <taxon>Hexapoda</taxon>
        <taxon>Insecta</taxon>
        <taxon>Pterygota</taxon>
        <taxon>Neoptera</taxon>
        <taxon>Endopterygota</taxon>
        <taxon>Diptera</taxon>
        <taxon>Nematocera</taxon>
        <taxon>Culicoidea</taxon>
        <taxon>Culicidae</taxon>
        <taxon>Anophelinae</taxon>
        <taxon>Anopheles</taxon>
    </lineage>
</organism>
<keyword evidence="1" id="KW-1133">Transmembrane helix</keyword>
<reference evidence="2" key="2">
    <citation type="submission" date="2020-05" db="UniProtKB">
        <authorList>
            <consortium name="EnsemblMetazoa"/>
        </authorList>
    </citation>
    <scope>IDENTIFICATION</scope>
    <source>
        <strain evidence="2">FAR1</strain>
    </source>
</reference>
<dbReference type="EnsemblMetazoa" id="AFAF002252-RA">
    <property type="protein sequence ID" value="AFAF002252-PA"/>
    <property type="gene ID" value="AFAF002252"/>
</dbReference>
<evidence type="ECO:0000256" key="1">
    <source>
        <dbReference type="SAM" id="Phobius"/>
    </source>
</evidence>
<keyword evidence="1" id="KW-0472">Membrane</keyword>
<accession>A0A182Q3B8</accession>
<dbReference type="EMBL" id="AXCN02000111">
    <property type="status" value="NOT_ANNOTATED_CDS"/>
    <property type="molecule type" value="Genomic_DNA"/>
</dbReference>
<dbReference type="PANTHER" id="PTHR46560:SF9">
    <property type="entry name" value="ZP DOMAIN-CONTAINING PROTEIN"/>
    <property type="match status" value="1"/>
</dbReference>
<proteinExistence type="predicted"/>
<dbReference type="STRING" id="69004.A0A182Q3B8"/>
<evidence type="ECO:0000313" key="3">
    <source>
        <dbReference type="Proteomes" id="UP000075886"/>
    </source>
</evidence>
<protein>
    <recommendedName>
        <fullName evidence="4">ZP domain-containing protein</fullName>
    </recommendedName>
</protein>
<name>A0A182Q3B8_9DIPT</name>
<keyword evidence="3" id="KW-1185">Reference proteome</keyword>
<feature type="transmembrane region" description="Helical" evidence="1">
    <location>
        <begin position="12"/>
        <end position="35"/>
    </location>
</feature>
<evidence type="ECO:0000313" key="2">
    <source>
        <dbReference type="EnsemblMetazoa" id="AFAF002252-PA"/>
    </source>
</evidence>
<sequence>MAAPATTTTSPGLMAVTVLFVLGSVFIGQLNAVYIPSPRSGARLFTSQSLAFRAGVDRIGPGAGSLQRCSVHVPVGRVGALKRQLGRSIPLAAEKRSPLSMVPHRMPSMVQRQPGIVAVDIEFPSTELKRSASKPVARIATLAEPEITGRVKAYRIGWPPMCLNFCTARHVFCALPKQHVPSHAEDVSPRNASAAGLRSGFVGAIASRCLGVGIRRRLNRTPGVTLAHAEPIASGQTLGLSPPFSRASGQDAEFAPHVTATCKSGTMNIKIQFAGPYNGVVHARDFRTPACMTFGNGSASLALSLNLLAKSGNSEYCGILVSNPAERCCTLAILLTAVLGSPKPQTTRDGFSGWEKGFGNLFLMINAQPSRNEAQLHGRHAMHTGPTPLHNWGRR</sequence>
<dbReference type="PANTHER" id="PTHR46560">
    <property type="entry name" value="CYPHER, ISOFORM B"/>
    <property type="match status" value="1"/>
</dbReference>
<dbReference type="AlphaFoldDB" id="A0A182Q3B8"/>
<reference evidence="3" key="1">
    <citation type="submission" date="2014-01" db="EMBL/GenBank/DDBJ databases">
        <title>The Genome Sequence of Anopheles farauti FAR1 (V2).</title>
        <authorList>
            <consortium name="The Broad Institute Genomics Platform"/>
            <person name="Neafsey D.E."/>
            <person name="Besansky N."/>
            <person name="Howell P."/>
            <person name="Walton C."/>
            <person name="Young S.K."/>
            <person name="Zeng Q."/>
            <person name="Gargeya S."/>
            <person name="Fitzgerald M."/>
            <person name="Haas B."/>
            <person name="Abouelleil A."/>
            <person name="Allen A.W."/>
            <person name="Alvarado L."/>
            <person name="Arachchi H.M."/>
            <person name="Berlin A.M."/>
            <person name="Chapman S.B."/>
            <person name="Gainer-Dewar J."/>
            <person name="Goldberg J."/>
            <person name="Griggs A."/>
            <person name="Gujja S."/>
            <person name="Hansen M."/>
            <person name="Howarth C."/>
            <person name="Imamovic A."/>
            <person name="Ireland A."/>
            <person name="Larimer J."/>
            <person name="McCowan C."/>
            <person name="Murphy C."/>
            <person name="Pearson M."/>
            <person name="Poon T.W."/>
            <person name="Priest M."/>
            <person name="Roberts A."/>
            <person name="Saif S."/>
            <person name="Shea T."/>
            <person name="Sisk P."/>
            <person name="Sykes S."/>
            <person name="Wortman J."/>
            <person name="Nusbaum C."/>
            <person name="Birren B."/>
        </authorList>
    </citation>
    <scope>NUCLEOTIDE SEQUENCE [LARGE SCALE GENOMIC DNA]</scope>
    <source>
        <strain evidence="3">FAR1</strain>
    </source>
</reference>
<dbReference type="VEuPathDB" id="VectorBase:AFAF002252"/>
<keyword evidence="1" id="KW-0812">Transmembrane</keyword>